<dbReference type="EC" id="1.1.1.369" evidence="3"/>
<dbReference type="Proteomes" id="UP000730618">
    <property type="component" value="Unassembled WGS sequence"/>
</dbReference>
<name>A0ABN7TLV3_9BACL</name>
<dbReference type="InterPro" id="IPR051450">
    <property type="entry name" value="Gfo/Idh/MocA_Oxidoreductases"/>
</dbReference>
<organism evidence="3 4">
    <name type="scientific">Paenibacillus allorhizosphaerae</name>
    <dbReference type="NCBI Taxonomy" id="2849866"/>
    <lineage>
        <taxon>Bacteria</taxon>
        <taxon>Bacillati</taxon>
        <taxon>Bacillota</taxon>
        <taxon>Bacilli</taxon>
        <taxon>Bacillales</taxon>
        <taxon>Paenibacillaceae</taxon>
        <taxon>Paenibacillus</taxon>
    </lineage>
</organism>
<feature type="domain" description="GFO/IDH/MocA-like oxidoreductase" evidence="2">
    <location>
        <begin position="129"/>
        <end position="264"/>
    </location>
</feature>
<dbReference type="GO" id="GO:0016491">
    <property type="term" value="F:oxidoreductase activity"/>
    <property type="evidence" value="ECO:0007669"/>
    <property type="project" value="UniProtKB-KW"/>
</dbReference>
<keyword evidence="4" id="KW-1185">Reference proteome</keyword>
<comment type="caution">
    <text evidence="3">The sequence shown here is derived from an EMBL/GenBank/DDBJ whole genome shotgun (WGS) entry which is preliminary data.</text>
</comment>
<reference evidence="3 4" key="1">
    <citation type="submission" date="2021-06" db="EMBL/GenBank/DDBJ databases">
        <authorList>
            <person name="Criscuolo A."/>
        </authorList>
    </citation>
    <scope>NUCLEOTIDE SEQUENCE [LARGE SCALE GENOMIC DNA]</scope>
    <source>
        <strain evidence="4">CIP 111802</strain>
    </source>
</reference>
<accession>A0ABN7TLV3</accession>
<dbReference type="EMBL" id="CAJVCE010000006">
    <property type="protein sequence ID" value="CAG7638131.1"/>
    <property type="molecule type" value="Genomic_DNA"/>
</dbReference>
<dbReference type="Pfam" id="PF01408">
    <property type="entry name" value="GFO_IDH_MocA"/>
    <property type="match status" value="1"/>
</dbReference>
<evidence type="ECO:0000313" key="4">
    <source>
        <dbReference type="Proteomes" id="UP000730618"/>
    </source>
</evidence>
<evidence type="ECO:0000259" key="1">
    <source>
        <dbReference type="Pfam" id="PF01408"/>
    </source>
</evidence>
<feature type="domain" description="Gfo/Idh/MocA-like oxidoreductase N-terminal" evidence="1">
    <location>
        <begin position="2"/>
        <end position="118"/>
    </location>
</feature>
<dbReference type="InterPro" id="IPR055170">
    <property type="entry name" value="GFO_IDH_MocA-like_dom"/>
</dbReference>
<dbReference type="PANTHER" id="PTHR43377">
    <property type="entry name" value="BILIVERDIN REDUCTASE A"/>
    <property type="match status" value="1"/>
</dbReference>
<dbReference type="InterPro" id="IPR000683">
    <property type="entry name" value="Gfo/Idh/MocA-like_OxRdtase_N"/>
</dbReference>
<dbReference type="PANTHER" id="PTHR43377:SF1">
    <property type="entry name" value="BILIVERDIN REDUCTASE A"/>
    <property type="match status" value="1"/>
</dbReference>
<sequence length="351" mass="39323">MIKIGLMGCGVVAAYGHVPVIAASPKFELTAIYEPDPSRTESLQSTYNVPVFTEVDAFFQAGFEAVIITSPAPSHYNNVLDAARYGKHVLCEKPLATDEREAAEMIAVMERKGLFLFTAFDYRFSPAAQTIKRIVKDGLIGEVRSLRLSYIWNLHGKFADPASDDKPRKLNMRRVGRMLEGGPMVDCGVHQIDLARWWLDSEVTSYRSEGAWVDEYEAPDHMYLHMQHASGAHTLVEISYSYCFTAREPVSHFTYRLIGTEGIVYYDREAKIFEMRNSTGTTPFPFAKEKNFSGMYEAFAKALRSGLAGNVPTGTDGLIATGIARTATEDLIRRHSDRRNGKQSKEDVYES</sequence>
<protein>
    <submittedName>
        <fullName evidence="3">Inositol 2-dehydrogenase/D-chiro-inositol 3-dehydrogenase</fullName>
        <ecNumber evidence="3">1.1.1.369</ecNumber>
    </submittedName>
</protein>
<keyword evidence="3" id="KW-0560">Oxidoreductase</keyword>
<evidence type="ECO:0000313" key="3">
    <source>
        <dbReference type="EMBL" id="CAG7638131.1"/>
    </source>
</evidence>
<proteinExistence type="predicted"/>
<evidence type="ECO:0000259" key="2">
    <source>
        <dbReference type="Pfam" id="PF22725"/>
    </source>
</evidence>
<gene>
    <name evidence="3" type="primary">iolG_26</name>
    <name evidence="3" type="ORF">PAECIP111802_02409</name>
</gene>
<dbReference type="Pfam" id="PF22725">
    <property type="entry name" value="GFO_IDH_MocA_C3"/>
    <property type="match status" value="1"/>
</dbReference>
<dbReference type="RefSeq" id="WP_218098754.1">
    <property type="nucleotide sequence ID" value="NZ_CAJVCE010000006.1"/>
</dbReference>